<evidence type="ECO:0000256" key="1">
    <source>
        <dbReference type="ARBA" id="ARBA00022729"/>
    </source>
</evidence>
<feature type="domain" description="DUF4174" evidence="3">
    <location>
        <begin position="32"/>
        <end position="133"/>
    </location>
</feature>
<evidence type="ECO:0000256" key="2">
    <source>
        <dbReference type="SAM" id="SignalP"/>
    </source>
</evidence>
<feature type="signal peptide" evidence="2">
    <location>
        <begin position="1"/>
        <end position="20"/>
    </location>
</feature>
<organism evidence="4 5">
    <name type="scientific">Algicella marina</name>
    <dbReference type="NCBI Taxonomy" id="2683284"/>
    <lineage>
        <taxon>Bacteria</taxon>
        <taxon>Pseudomonadati</taxon>
        <taxon>Pseudomonadota</taxon>
        <taxon>Alphaproteobacteria</taxon>
        <taxon>Rhodobacterales</taxon>
        <taxon>Paracoccaceae</taxon>
        <taxon>Algicella</taxon>
    </lineage>
</organism>
<proteinExistence type="predicted"/>
<evidence type="ECO:0000313" key="4">
    <source>
        <dbReference type="EMBL" id="QHQ34001.1"/>
    </source>
</evidence>
<keyword evidence="1 2" id="KW-0732">Signal</keyword>
<reference evidence="4 5" key="1">
    <citation type="submission" date="2019-12" db="EMBL/GenBank/DDBJ databases">
        <title>Complete genome sequence of Algicella marina strain 9Alg 56(T) isolated from the red alga Tichocarpus crinitus.</title>
        <authorList>
            <person name="Kim S.-G."/>
            <person name="Nedashkovskaya O.I."/>
        </authorList>
    </citation>
    <scope>NUCLEOTIDE SEQUENCE [LARGE SCALE GENOMIC DNA]</scope>
    <source>
        <strain evidence="4 5">9Alg 56</strain>
    </source>
</reference>
<feature type="chain" id="PRO_5026713596" evidence="2">
    <location>
        <begin position="21"/>
        <end position="141"/>
    </location>
</feature>
<dbReference type="InterPro" id="IPR025232">
    <property type="entry name" value="DUF4174"/>
</dbReference>
<evidence type="ECO:0000259" key="3">
    <source>
        <dbReference type="Pfam" id="PF13778"/>
    </source>
</evidence>
<dbReference type="KEGG" id="amaq:GO499_01780"/>
<dbReference type="RefSeq" id="WP_161860572.1">
    <property type="nucleotide sequence ID" value="NZ_CP046620.1"/>
</dbReference>
<accession>A0A6P1SWY7</accession>
<keyword evidence="5" id="KW-1185">Reference proteome</keyword>
<dbReference type="Proteomes" id="UP000464495">
    <property type="component" value="Chromosome"/>
</dbReference>
<sequence>MVRVLALVTGLLGAGSALMAADLVRNTAEEGLDAFKWVARPVVIFADAEADPRVAQQLQYLEQETDALLERDVIIIVDTDPAANGPLRQKLRPRDFMFVLVGKDGQVKYRKPDPVPVRELMRLIDRMPMRQQEVEAQRSGG</sequence>
<protein>
    <submittedName>
        <fullName evidence="4">DUF4174 domain-containing protein</fullName>
    </submittedName>
</protein>
<name>A0A6P1SWY7_9RHOB</name>
<dbReference type="AlphaFoldDB" id="A0A6P1SWY7"/>
<gene>
    <name evidence="4" type="ORF">GO499_01780</name>
</gene>
<dbReference type="EMBL" id="CP046620">
    <property type="protein sequence ID" value="QHQ34001.1"/>
    <property type="molecule type" value="Genomic_DNA"/>
</dbReference>
<dbReference type="Pfam" id="PF13778">
    <property type="entry name" value="DUF4174"/>
    <property type="match status" value="1"/>
</dbReference>
<evidence type="ECO:0000313" key="5">
    <source>
        <dbReference type="Proteomes" id="UP000464495"/>
    </source>
</evidence>